<evidence type="ECO:0000256" key="2">
    <source>
        <dbReference type="ARBA" id="ARBA00005156"/>
    </source>
</evidence>
<dbReference type="NCBIfam" id="TIGR00322">
    <property type="entry name" value="diphth2_R"/>
    <property type="match status" value="1"/>
</dbReference>
<evidence type="ECO:0000313" key="16">
    <source>
        <dbReference type="EMBL" id="CRZ07820.1"/>
    </source>
</evidence>
<accession>A0A0H5R0V6</accession>
<evidence type="ECO:0000256" key="9">
    <source>
        <dbReference type="ARBA" id="ARBA00023004"/>
    </source>
</evidence>
<dbReference type="InterPro" id="IPR042265">
    <property type="entry name" value="DPH1/DPH2_3"/>
</dbReference>
<dbReference type="EMBL" id="HACM01007378">
    <property type="protein sequence ID" value="CRZ07820.1"/>
    <property type="molecule type" value="Transcribed_RNA"/>
</dbReference>
<dbReference type="Pfam" id="PF01866">
    <property type="entry name" value="Diphthamide_syn"/>
    <property type="match status" value="1"/>
</dbReference>
<evidence type="ECO:0000256" key="4">
    <source>
        <dbReference type="ARBA" id="ARBA00012221"/>
    </source>
</evidence>
<feature type="region of interest" description="Disordered" evidence="15">
    <location>
        <begin position="14"/>
        <end position="49"/>
    </location>
</feature>
<dbReference type="PANTHER" id="PTHR10762">
    <property type="entry name" value="DIPHTHAMIDE BIOSYNTHESIS PROTEIN"/>
    <property type="match status" value="1"/>
</dbReference>
<evidence type="ECO:0000256" key="15">
    <source>
        <dbReference type="SAM" id="MobiDB-lite"/>
    </source>
</evidence>
<name>A0A0H5R0V6_9EUKA</name>
<feature type="compositionally biased region" description="Polar residues" evidence="15">
    <location>
        <begin position="15"/>
        <end position="29"/>
    </location>
</feature>
<sequence length="450" mass="49827">PNPRYSVNLIWTGMAPNQSDSAPNRTGSPALSERPGRLSSHRQPARDVLTGEEVSQIKEAVRNALPGNYRFEIEKTVRRCRQYGVKRVALQFPEGLLMFACPIGDLLMQYGLVEDVAILGDVTYGACCIDDYAAVALQSDLLVHYGHSCLVPVSTTKVPCLYIFVDIEIDVAHVIDTITATFPPASKLTLAGTIQFESAIALISETLDNVHVPQCRPLSRGEVLGCTAPVIDRGATDALVFIADGRFHLESIMIANPWLPAYRYDPYSKRMTIEQYDHEQMKENRRASILRAMEAKSWGIILGTLGRQGNVNIVTRIEESLKSRGAHYTVILLSEIFPGKLDMFTDIDAFVQVACPRLSIDWGMAFSKPLLSAYEAMSAIEKMDVSQYSGSHPMDYYSKTGGVWSNYYTPPESGKSGQTPSTITNRQRVERALKARQRAARAPLQIVDSS</sequence>
<dbReference type="SFLD" id="SFLDS00032">
    <property type="entry name" value="Radical_SAM_3-amino-3-carboxyp"/>
    <property type="match status" value="1"/>
</dbReference>
<keyword evidence="9" id="KW-0408">Iron</keyword>
<dbReference type="FunFam" id="3.40.50.11860:FF:000002">
    <property type="entry name" value="2-(3-amino-3-carboxypropyl)histidine synthase subunit 1"/>
    <property type="match status" value="1"/>
</dbReference>
<comment type="pathway">
    <text evidence="2">Protein modification; peptidyl-diphthamide biosynthesis.</text>
</comment>
<evidence type="ECO:0000256" key="10">
    <source>
        <dbReference type="ARBA" id="ARBA00023014"/>
    </source>
</evidence>
<evidence type="ECO:0000256" key="7">
    <source>
        <dbReference type="ARBA" id="ARBA00022691"/>
    </source>
</evidence>
<dbReference type="AlphaFoldDB" id="A0A0H5R0V6"/>
<evidence type="ECO:0000256" key="13">
    <source>
        <dbReference type="ARBA" id="ARBA00032789"/>
    </source>
</evidence>
<evidence type="ECO:0000256" key="14">
    <source>
        <dbReference type="ARBA" id="ARBA00048403"/>
    </source>
</evidence>
<dbReference type="GO" id="GO:0090560">
    <property type="term" value="F:2-(3-amino-3-carboxypropyl)histidine synthase activity"/>
    <property type="evidence" value="ECO:0007669"/>
    <property type="project" value="UniProtKB-EC"/>
</dbReference>
<dbReference type="GO" id="GO:0051536">
    <property type="term" value="F:iron-sulfur cluster binding"/>
    <property type="evidence" value="ECO:0007669"/>
    <property type="project" value="UniProtKB-KW"/>
</dbReference>
<feature type="non-terminal residue" evidence="16">
    <location>
        <position position="1"/>
    </location>
</feature>
<dbReference type="FunFam" id="3.40.50.11850:FF:000002">
    <property type="entry name" value="2-(3-amino-3-carboxypropyl)histidine synthase subunit 1"/>
    <property type="match status" value="1"/>
</dbReference>
<comment type="cofactor">
    <cofactor evidence="1">
        <name>[4Fe-4S] cluster</name>
        <dbReference type="ChEBI" id="CHEBI:49883"/>
    </cofactor>
</comment>
<dbReference type="GO" id="GO:0046872">
    <property type="term" value="F:metal ion binding"/>
    <property type="evidence" value="ECO:0007669"/>
    <property type="project" value="UniProtKB-KW"/>
</dbReference>
<dbReference type="InterPro" id="IPR042264">
    <property type="entry name" value="DPH1/DPH2_2"/>
</dbReference>
<keyword evidence="10" id="KW-0411">Iron-sulfur</keyword>
<dbReference type="FunFam" id="3.40.50.11840:FF:000001">
    <property type="entry name" value="2-(3-amino-3-carboxypropyl)histidine synthase subunit 1"/>
    <property type="match status" value="1"/>
</dbReference>
<evidence type="ECO:0000256" key="11">
    <source>
        <dbReference type="ARBA" id="ARBA00031690"/>
    </source>
</evidence>
<organism evidence="16">
    <name type="scientific">Spongospora subterranea</name>
    <dbReference type="NCBI Taxonomy" id="70186"/>
    <lineage>
        <taxon>Eukaryota</taxon>
        <taxon>Sar</taxon>
        <taxon>Rhizaria</taxon>
        <taxon>Endomyxa</taxon>
        <taxon>Phytomyxea</taxon>
        <taxon>Plasmodiophorida</taxon>
        <taxon>Plasmodiophoridae</taxon>
        <taxon>Spongospora</taxon>
    </lineage>
</organism>
<evidence type="ECO:0000256" key="5">
    <source>
        <dbReference type="ARBA" id="ARBA00021915"/>
    </source>
</evidence>
<comment type="catalytic activity">
    <reaction evidence="14">
        <text>L-histidyl-[translation elongation factor 2] + S-adenosyl-L-methionine = 2-[(3S)-amino-3-carboxypropyl]-L-histidyl-[translation elongation factor 2] + S-methyl-5'-thioadenosine + H(+)</text>
        <dbReference type="Rhea" id="RHEA:36783"/>
        <dbReference type="Rhea" id="RHEA-COMP:9748"/>
        <dbReference type="Rhea" id="RHEA-COMP:9749"/>
        <dbReference type="ChEBI" id="CHEBI:15378"/>
        <dbReference type="ChEBI" id="CHEBI:17509"/>
        <dbReference type="ChEBI" id="CHEBI:29979"/>
        <dbReference type="ChEBI" id="CHEBI:59789"/>
        <dbReference type="ChEBI" id="CHEBI:73995"/>
        <dbReference type="EC" id="2.5.1.108"/>
    </reaction>
</comment>
<evidence type="ECO:0000256" key="3">
    <source>
        <dbReference type="ARBA" id="ARBA00010173"/>
    </source>
</evidence>
<evidence type="ECO:0000256" key="6">
    <source>
        <dbReference type="ARBA" id="ARBA00022679"/>
    </source>
</evidence>
<dbReference type="InterPro" id="IPR016435">
    <property type="entry name" value="DPH1/DPH2"/>
</dbReference>
<proteinExistence type="inferred from homology"/>
<keyword evidence="6" id="KW-0808">Transferase</keyword>
<dbReference type="GO" id="GO:0017183">
    <property type="term" value="P:protein histidyl modification to diphthamide"/>
    <property type="evidence" value="ECO:0007669"/>
    <property type="project" value="UniProtKB-UniPathway"/>
</dbReference>
<evidence type="ECO:0000256" key="8">
    <source>
        <dbReference type="ARBA" id="ARBA00022723"/>
    </source>
</evidence>
<dbReference type="PANTHER" id="PTHR10762:SF1">
    <property type="entry name" value="2-(3-AMINO-3-CARBOXYPROPYL)HISTIDINE SYNTHASE SUBUNIT 1"/>
    <property type="match status" value="1"/>
</dbReference>
<evidence type="ECO:0000256" key="12">
    <source>
        <dbReference type="ARBA" id="ARBA00032574"/>
    </source>
</evidence>
<dbReference type="Gene3D" id="3.40.50.11850">
    <property type="entry name" value="Diphthamide synthesis DPH1/DPH2 domain 2"/>
    <property type="match status" value="1"/>
</dbReference>
<protein>
    <recommendedName>
        <fullName evidence="5">2-(3-amino-3-carboxypropyl)histidine synthase subunit 1</fullName>
        <ecNumber evidence="4">2.5.1.108</ecNumber>
    </recommendedName>
    <alternativeName>
        <fullName evidence="12">Diphthamide biosynthesis protein 1</fullName>
    </alternativeName>
    <alternativeName>
        <fullName evidence="13">Diphtheria toxin resistance protein 1</fullName>
    </alternativeName>
    <alternativeName>
        <fullName evidence="11">S-adenosyl-L-methionine:L-histidine 3-amino-3-carboxypropyltransferase 1</fullName>
    </alternativeName>
</protein>
<reference evidence="16" key="1">
    <citation type="submission" date="2015-04" db="EMBL/GenBank/DDBJ databases">
        <title>The genome sequence of the plant pathogenic Rhizarian Plasmodiophora brassicae reveals insights in its biotrophic life cycle and the origin of chitin synthesis.</title>
        <authorList>
            <person name="Schwelm A."/>
            <person name="Fogelqvist J."/>
            <person name="Knaust A."/>
            <person name="Julke S."/>
            <person name="Lilja T."/>
            <person name="Dhandapani V."/>
            <person name="Bonilla-Rosso G."/>
            <person name="Karlsson M."/>
            <person name="Shevchenko A."/>
            <person name="Choi S.R."/>
            <person name="Kim H.G."/>
            <person name="Park J.Y."/>
            <person name="Lim Y.P."/>
            <person name="Ludwig-Muller J."/>
            <person name="Dixelius C."/>
        </authorList>
    </citation>
    <scope>NUCLEOTIDE SEQUENCE</scope>
    <source>
        <tissue evidence="16">Potato root galls</tissue>
    </source>
</reference>
<dbReference type="UniPathway" id="UPA00559"/>
<keyword evidence="8" id="KW-0479">Metal-binding</keyword>
<dbReference type="Gene3D" id="3.40.50.11840">
    <property type="entry name" value="Diphthamide synthesis DPH1/DPH2 domain 1"/>
    <property type="match status" value="1"/>
</dbReference>
<comment type="similarity">
    <text evidence="3">Belongs to the DPH1/DPH2 family. DPH1 subfamily.</text>
</comment>
<dbReference type="EC" id="2.5.1.108" evidence="4"/>
<evidence type="ECO:0000256" key="1">
    <source>
        <dbReference type="ARBA" id="ARBA00001966"/>
    </source>
</evidence>
<dbReference type="InterPro" id="IPR042263">
    <property type="entry name" value="DPH1/DPH2_1"/>
</dbReference>
<dbReference type="Gene3D" id="3.40.50.11860">
    <property type="entry name" value="Diphthamide synthesis DPH1/DPH2 domain 3"/>
    <property type="match status" value="1"/>
</dbReference>
<keyword evidence="7" id="KW-0949">S-adenosyl-L-methionine</keyword>